<dbReference type="GO" id="GO:0004181">
    <property type="term" value="F:metallocarboxypeptidase activity"/>
    <property type="evidence" value="ECO:0007669"/>
    <property type="project" value="InterPro"/>
</dbReference>
<evidence type="ECO:0000256" key="7">
    <source>
        <dbReference type="ARBA" id="ARBA00022801"/>
    </source>
</evidence>
<dbReference type="OrthoDB" id="6411355at2759"/>
<reference evidence="12 13" key="1">
    <citation type="submission" date="2013-11" db="EMBL/GenBank/DDBJ databases">
        <title>Genome sequencing of Stegodyphus mimosarum.</title>
        <authorList>
            <person name="Bechsgaard J."/>
        </authorList>
    </citation>
    <scope>NUCLEOTIDE SEQUENCE [LARGE SCALE GENOMIC DNA]</scope>
</reference>
<keyword evidence="6" id="KW-0732">Signal</keyword>
<keyword evidence="9" id="KW-0482">Metalloprotease</keyword>
<keyword evidence="13" id="KW-1185">Reference proteome</keyword>
<keyword evidence="7" id="KW-0378">Hydrolase</keyword>
<evidence type="ECO:0000313" key="12">
    <source>
        <dbReference type="EMBL" id="KFM63515.1"/>
    </source>
</evidence>
<name>A0A087TEH6_STEMI</name>
<dbReference type="GO" id="GO:0008270">
    <property type="term" value="F:zinc ion binding"/>
    <property type="evidence" value="ECO:0007669"/>
    <property type="project" value="InterPro"/>
</dbReference>
<dbReference type="EMBL" id="KK114857">
    <property type="protein sequence ID" value="KFM63515.1"/>
    <property type="molecule type" value="Genomic_DNA"/>
</dbReference>
<keyword evidence="3 12" id="KW-0121">Carboxypeptidase</keyword>
<keyword evidence="5" id="KW-0479">Metal-binding</keyword>
<dbReference type="PANTHER" id="PTHR11705:SF91">
    <property type="entry name" value="FI01817P-RELATED"/>
    <property type="match status" value="1"/>
</dbReference>
<evidence type="ECO:0000256" key="9">
    <source>
        <dbReference type="ARBA" id="ARBA00023049"/>
    </source>
</evidence>
<keyword evidence="4" id="KW-0645">Protease</keyword>
<dbReference type="AlphaFoldDB" id="A0A087TEH6"/>
<comment type="similarity">
    <text evidence="2 10">Belongs to the peptidase M14 family.</text>
</comment>
<evidence type="ECO:0000256" key="1">
    <source>
        <dbReference type="ARBA" id="ARBA00001947"/>
    </source>
</evidence>
<dbReference type="STRING" id="407821.A0A087TEH6"/>
<keyword evidence="8" id="KW-0862">Zinc</keyword>
<dbReference type="PROSITE" id="PS52035">
    <property type="entry name" value="PEPTIDASE_M14"/>
    <property type="match status" value="1"/>
</dbReference>
<comment type="cofactor">
    <cofactor evidence="1">
        <name>Zn(2+)</name>
        <dbReference type="ChEBI" id="CHEBI:29105"/>
    </cofactor>
</comment>
<evidence type="ECO:0000313" key="13">
    <source>
        <dbReference type="Proteomes" id="UP000054359"/>
    </source>
</evidence>
<dbReference type="Proteomes" id="UP000054359">
    <property type="component" value="Unassembled WGS sequence"/>
</dbReference>
<sequence length="129" mass="14540">MLDNLRSRLELFIDIHSYSQRWMTPWGYTTKLPANYREQKLLAEVATKALETVYGTKYSVGSSASILYTVSGGARDWVYGTLGANYSYVVEVRDKGDFGFLLPRKQILPTAVETWTGVKAMACALSKWV</sequence>
<evidence type="ECO:0000256" key="3">
    <source>
        <dbReference type="ARBA" id="ARBA00022645"/>
    </source>
</evidence>
<dbReference type="FunFam" id="3.40.630.10:FF:000084">
    <property type="entry name" value="Carboxypeptidase B2"/>
    <property type="match status" value="1"/>
</dbReference>
<evidence type="ECO:0000256" key="2">
    <source>
        <dbReference type="ARBA" id="ARBA00005988"/>
    </source>
</evidence>
<evidence type="ECO:0000256" key="10">
    <source>
        <dbReference type="PROSITE-ProRule" id="PRU01379"/>
    </source>
</evidence>
<evidence type="ECO:0000256" key="6">
    <source>
        <dbReference type="ARBA" id="ARBA00022729"/>
    </source>
</evidence>
<organism evidence="12 13">
    <name type="scientific">Stegodyphus mimosarum</name>
    <name type="common">African social velvet spider</name>
    <dbReference type="NCBI Taxonomy" id="407821"/>
    <lineage>
        <taxon>Eukaryota</taxon>
        <taxon>Metazoa</taxon>
        <taxon>Ecdysozoa</taxon>
        <taxon>Arthropoda</taxon>
        <taxon>Chelicerata</taxon>
        <taxon>Arachnida</taxon>
        <taxon>Araneae</taxon>
        <taxon>Araneomorphae</taxon>
        <taxon>Entelegynae</taxon>
        <taxon>Eresoidea</taxon>
        <taxon>Eresidae</taxon>
        <taxon>Stegodyphus</taxon>
    </lineage>
</organism>
<feature type="non-terminal residue" evidence="12">
    <location>
        <position position="129"/>
    </location>
</feature>
<evidence type="ECO:0000256" key="4">
    <source>
        <dbReference type="ARBA" id="ARBA00022670"/>
    </source>
</evidence>
<dbReference type="GO" id="GO:0006508">
    <property type="term" value="P:proteolysis"/>
    <property type="evidence" value="ECO:0007669"/>
    <property type="project" value="UniProtKB-KW"/>
</dbReference>
<dbReference type="SUPFAM" id="SSF53187">
    <property type="entry name" value="Zn-dependent exopeptidases"/>
    <property type="match status" value="1"/>
</dbReference>
<evidence type="ECO:0000259" key="11">
    <source>
        <dbReference type="PROSITE" id="PS52035"/>
    </source>
</evidence>
<feature type="active site" description="Proton donor/acceptor" evidence="10">
    <location>
        <position position="91"/>
    </location>
</feature>
<dbReference type="PANTHER" id="PTHR11705">
    <property type="entry name" value="PROTEASE FAMILY M14 CARBOXYPEPTIDASE A,B"/>
    <property type="match status" value="1"/>
</dbReference>
<dbReference type="GO" id="GO:0005615">
    <property type="term" value="C:extracellular space"/>
    <property type="evidence" value="ECO:0007669"/>
    <property type="project" value="TreeGrafter"/>
</dbReference>
<evidence type="ECO:0000256" key="5">
    <source>
        <dbReference type="ARBA" id="ARBA00022723"/>
    </source>
</evidence>
<evidence type="ECO:0000256" key="8">
    <source>
        <dbReference type="ARBA" id="ARBA00022833"/>
    </source>
</evidence>
<gene>
    <name evidence="12" type="ORF">X975_26549</name>
</gene>
<protein>
    <submittedName>
        <fullName evidence="12">Carboxypeptidase B</fullName>
    </submittedName>
</protein>
<dbReference type="OMA" id="WTYASAK"/>
<dbReference type="InterPro" id="IPR000834">
    <property type="entry name" value="Peptidase_M14"/>
</dbReference>
<proteinExistence type="inferred from homology"/>
<dbReference type="Pfam" id="PF00246">
    <property type="entry name" value="Peptidase_M14"/>
    <property type="match status" value="1"/>
</dbReference>
<accession>A0A087TEH6</accession>
<feature type="domain" description="Peptidase M14" evidence="11">
    <location>
        <begin position="1"/>
        <end position="125"/>
    </location>
</feature>
<dbReference type="Gene3D" id="3.40.630.10">
    <property type="entry name" value="Zn peptidases"/>
    <property type="match status" value="1"/>
</dbReference>